<dbReference type="PANTHER" id="PTHR12526">
    <property type="entry name" value="GLYCOSYLTRANSFERASE"/>
    <property type="match status" value="1"/>
</dbReference>
<dbReference type="Gene3D" id="3.40.50.2000">
    <property type="entry name" value="Glycogen Phosphorylase B"/>
    <property type="match status" value="2"/>
</dbReference>
<feature type="domain" description="Glycosyltransferase subfamily 4-like N-terminal" evidence="2">
    <location>
        <begin position="14"/>
        <end position="170"/>
    </location>
</feature>
<dbReference type="Pfam" id="PF13439">
    <property type="entry name" value="Glyco_transf_4"/>
    <property type="match status" value="1"/>
</dbReference>
<sequence>MKTIMIVTRNMLAGGAERVIAQLANYFVSKNYNCYLVTLYKDEVFYSINTNVKICQISSGSKSRLFDKLNRYMQLRKIVKQKKPDVILSMPEEIGIYVLLFLTFIKIPIYVSERNNPWVMPYKKITRILRKIVYPFAEGIVFQTQKAQSFFPNKIKDKSIVITNPIDINRIPFQCKKERKKRIVAAGRLELQKNFMLLIDAFNDFQKENEEYSLVIYGEGTLRKQLQTKIDELGLQKKIFLPGKEEKLLEIINDSAMFVLSSDYEGLPNVLIEAMCMGMPVIATDCPSGGPRELINNNINGILVPVNNKKKLVEAMIRLTDNDLAKKMGDNAYNIRKIYEKQDVFEKWENFLFKKKDTLNE</sequence>
<dbReference type="Proteomes" id="UP000283297">
    <property type="component" value="Unassembled WGS sequence"/>
</dbReference>
<accession>A0A415JX78</accession>
<evidence type="ECO:0000313" key="4">
    <source>
        <dbReference type="Proteomes" id="UP000283297"/>
    </source>
</evidence>
<gene>
    <name evidence="3" type="ORF">DW028_08340</name>
</gene>
<dbReference type="InterPro" id="IPR001296">
    <property type="entry name" value="Glyco_trans_1"/>
</dbReference>
<comment type="caution">
    <text evidence="3">The sequence shown here is derived from an EMBL/GenBank/DDBJ whole genome shotgun (WGS) entry which is preliminary data.</text>
</comment>
<evidence type="ECO:0000259" key="2">
    <source>
        <dbReference type="Pfam" id="PF13439"/>
    </source>
</evidence>
<dbReference type="EMBL" id="QRON01000004">
    <property type="protein sequence ID" value="RHL28644.1"/>
    <property type="molecule type" value="Genomic_DNA"/>
</dbReference>
<evidence type="ECO:0000259" key="1">
    <source>
        <dbReference type="Pfam" id="PF00534"/>
    </source>
</evidence>
<proteinExistence type="predicted"/>
<protein>
    <submittedName>
        <fullName evidence="3">Glycosyltransferase family 4 protein</fullName>
    </submittedName>
</protein>
<keyword evidence="3" id="KW-0808">Transferase</keyword>
<dbReference type="Pfam" id="PF00534">
    <property type="entry name" value="Glycos_transf_1"/>
    <property type="match status" value="1"/>
</dbReference>
<dbReference type="AlphaFoldDB" id="A0A415JX78"/>
<name>A0A415JX78_9FIRM</name>
<dbReference type="InterPro" id="IPR028098">
    <property type="entry name" value="Glyco_trans_4-like_N"/>
</dbReference>
<dbReference type="RefSeq" id="WP_118370061.1">
    <property type="nucleotide sequence ID" value="NZ_QRON01000004.1"/>
</dbReference>
<organism evidence="3 4">
    <name type="scientific">Agathobacter rectalis</name>
    <dbReference type="NCBI Taxonomy" id="39491"/>
    <lineage>
        <taxon>Bacteria</taxon>
        <taxon>Bacillati</taxon>
        <taxon>Bacillota</taxon>
        <taxon>Clostridia</taxon>
        <taxon>Lachnospirales</taxon>
        <taxon>Lachnospiraceae</taxon>
        <taxon>Agathobacter</taxon>
    </lineage>
</organism>
<dbReference type="CDD" id="cd03820">
    <property type="entry name" value="GT4_AmsD-like"/>
    <property type="match status" value="1"/>
</dbReference>
<dbReference type="SUPFAM" id="SSF53756">
    <property type="entry name" value="UDP-Glycosyltransferase/glycogen phosphorylase"/>
    <property type="match status" value="1"/>
</dbReference>
<dbReference type="GO" id="GO:0016757">
    <property type="term" value="F:glycosyltransferase activity"/>
    <property type="evidence" value="ECO:0007669"/>
    <property type="project" value="InterPro"/>
</dbReference>
<feature type="domain" description="Glycosyl transferase family 1" evidence="1">
    <location>
        <begin position="176"/>
        <end position="334"/>
    </location>
</feature>
<evidence type="ECO:0000313" key="3">
    <source>
        <dbReference type="EMBL" id="RHL28644.1"/>
    </source>
</evidence>
<reference evidence="3 4" key="1">
    <citation type="submission" date="2018-08" db="EMBL/GenBank/DDBJ databases">
        <title>A genome reference for cultivated species of the human gut microbiota.</title>
        <authorList>
            <person name="Zou Y."/>
            <person name="Xue W."/>
            <person name="Luo G."/>
        </authorList>
    </citation>
    <scope>NUCLEOTIDE SEQUENCE [LARGE SCALE GENOMIC DNA]</scope>
    <source>
        <strain evidence="3 4">AF38-24</strain>
    </source>
</reference>
<dbReference type="PANTHER" id="PTHR12526:SF630">
    <property type="entry name" value="GLYCOSYLTRANSFERASE"/>
    <property type="match status" value="1"/>
</dbReference>